<accession>A0A1A0HJU3</accession>
<dbReference type="Proteomes" id="UP000092555">
    <property type="component" value="Unassembled WGS sequence"/>
</dbReference>
<comment type="caution">
    <text evidence="4">The sequence shown here is derived from an EMBL/GenBank/DDBJ whole genome shotgun (WGS) entry which is preliminary data.</text>
</comment>
<sequence>MGRSVITLDDLTPNNLGTFKKINEVSLPTSYPESWYKESLDSAQIVKLAFYNELPVGAIKGKLFHTSHKLPNFELSTKSNMNTKIVMNALYLESLAVLKAYRNQGVASELLQWIISEAKSRFVHEIFLHVHVENDEAIQWYKKKGFVQKDEVVKDYYKEQGLPQPDAAILSISF</sequence>
<dbReference type="InterPro" id="IPR016181">
    <property type="entry name" value="Acyl_CoA_acyltransferase"/>
</dbReference>
<evidence type="ECO:0000313" key="4">
    <source>
        <dbReference type="EMBL" id="OBA24444.1"/>
    </source>
</evidence>
<keyword evidence="1 4" id="KW-0808">Transferase</keyword>
<dbReference type="RefSeq" id="XP_018714925.1">
    <property type="nucleotide sequence ID" value="XM_018856442.1"/>
</dbReference>
<dbReference type="Pfam" id="PF00583">
    <property type="entry name" value="Acetyltransf_1"/>
    <property type="match status" value="1"/>
</dbReference>
<keyword evidence="2 4" id="KW-0012">Acyltransferase</keyword>
<evidence type="ECO:0000256" key="1">
    <source>
        <dbReference type="ARBA" id="ARBA00022679"/>
    </source>
</evidence>
<dbReference type="GO" id="GO:0031415">
    <property type="term" value="C:NatA complex"/>
    <property type="evidence" value="ECO:0007669"/>
    <property type="project" value="TreeGrafter"/>
</dbReference>
<dbReference type="GO" id="GO:0016747">
    <property type="term" value="F:acyltransferase activity, transferring groups other than amino-acyl groups"/>
    <property type="evidence" value="ECO:0007669"/>
    <property type="project" value="InterPro"/>
</dbReference>
<dbReference type="GeneID" id="30029418"/>
<name>A0A1A0HJU3_9ASCO</name>
<dbReference type="InterPro" id="IPR000182">
    <property type="entry name" value="GNAT_dom"/>
</dbReference>
<reference evidence="4 5" key="1">
    <citation type="submission" date="2016-05" db="EMBL/GenBank/DDBJ databases">
        <title>Comparative genomics of biotechnologically important yeasts.</title>
        <authorList>
            <consortium name="DOE Joint Genome Institute"/>
            <person name="Riley R."/>
            <person name="Haridas S."/>
            <person name="Wolfe K.H."/>
            <person name="Lopes M.R."/>
            <person name="Hittinger C.T."/>
            <person name="Goker M."/>
            <person name="Salamov A."/>
            <person name="Wisecaver J."/>
            <person name="Long T.M."/>
            <person name="Aerts A.L."/>
            <person name="Barry K."/>
            <person name="Choi C."/>
            <person name="Clum A."/>
            <person name="Coughlan A.Y."/>
            <person name="Deshpande S."/>
            <person name="Douglass A.P."/>
            <person name="Hanson S.J."/>
            <person name="Klenk H.-P."/>
            <person name="LaButti K."/>
            <person name="Lapidus A."/>
            <person name="Lindquist E."/>
            <person name="Lipzen A."/>
            <person name="Meier-kolthoff J.P."/>
            <person name="Ohm R.A."/>
            <person name="Otillar R.P."/>
            <person name="Pangilinan J."/>
            <person name="Peng Y."/>
            <person name="Rokas A."/>
            <person name="Rosa C.A."/>
            <person name="Scheuner C."/>
            <person name="Sibirny A.A."/>
            <person name="Slot J.C."/>
            <person name="Stielow J.B."/>
            <person name="Sun H."/>
            <person name="Kurtzman C.P."/>
            <person name="Blackwell M."/>
            <person name="Grigoriev I.V."/>
            <person name="Jeffries T.W."/>
        </authorList>
    </citation>
    <scope>NUCLEOTIDE SEQUENCE [LARGE SCALE GENOMIC DNA]</scope>
    <source>
        <strain evidence="4 5">NRRL YB-4993</strain>
    </source>
</reference>
<dbReference type="GO" id="GO:0007064">
    <property type="term" value="P:mitotic sister chromatid cohesion"/>
    <property type="evidence" value="ECO:0007669"/>
    <property type="project" value="TreeGrafter"/>
</dbReference>
<dbReference type="PROSITE" id="PS51186">
    <property type="entry name" value="GNAT"/>
    <property type="match status" value="1"/>
</dbReference>
<protein>
    <submittedName>
        <fullName evidence="4">Acyl-CoA N-acyltransferase</fullName>
    </submittedName>
</protein>
<dbReference type="OrthoDB" id="47374at2759"/>
<dbReference type="SUPFAM" id="SSF55729">
    <property type="entry name" value="Acyl-CoA N-acyltransferases (Nat)"/>
    <property type="match status" value="1"/>
</dbReference>
<dbReference type="InterPro" id="IPR051556">
    <property type="entry name" value="N-term/lysine_N-AcTrnsfr"/>
</dbReference>
<dbReference type="PANTHER" id="PTHR42919:SF8">
    <property type="entry name" value="N-ALPHA-ACETYLTRANSFERASE 50"/>
    <property type="match status" value="1"/>
</dbReference>
<proteinExistence type="predicted"/>
<dbReference type="AlphaFoldDB" id="A0A1A0HJU3"/>
<evidence type="ECO:0000259" key="3">
    <source>
        <dbReference type="PROSITE" id="PS51186"/>
    </source>
</evidence>
<dbReference type="EMBL" id="LXTC01000001">
    <property type="protein sequence ID" value="OBA24444.1"/>
    <property type="molecule type" value="Genomic_DNA"/>
</dbReference>
<dbReference type="STRING" id="869754.A0A1A0HJU3"/>
<feature type="domain" description="N-acetyltransferase" evidence="3">
    <location>
        <begin position="6"/>
        <end position="174"/>
    </location>
</feature>
<gene>
    <name evidence="4" type="ORF">METBIDRAFT_34100</name>
</gene>
<evidence type="ECO:0000256" key="2">
    <source>
        <dbReference type="ARBA" id="ARBA00023315"/>
    </source>
</evidence>
<dbReference type="CDD" id="cd04301">
    <property type="entry name" value="NAT_SF"/>
    <property type="match status" value="1"/>
</dbReference>
<organism evidence="4 5">
    <name type="scientific">Metschnikowia bicuspidata var. bicuspidata NRRL YB-4993</name>
    <dbReference type="NCBI Taxonomy" id="869754"/>
    <lineage>
        <taxon>Eukaryota</taxon>
        <taxon>Fungi</taxon>
        <taxon>Dikarya</taxon>
        <taxon>Ascomycota</taxon>
        <taxon>Saccharomycotina</taxon>
        <taxon>Pichiomycetes</taxon>
        <taxon>Metschnikowiaceae</taxon>
        <taxon>Metschnikowia</taxon>
    </lineage>
</organism>
<keyword evidence="5" id="KW-1185">Reference proteome</keyword>
<dbReference type="PANTHER" id="PTHR42919">
    <property type="entry name" value="N-ALPHA-ACETYLTRANSFERASE"/>
    <property type="match status" value="1"/>
</dbReference>
<dbReference type="Gene3D" id="3.40.630.30">
    <property type="match status" value="1"/>
</dbReference>
<evidence type="ECO:0000313" key="5">
    <source>
        <dbReference type="Proteomes" id="UP000092555"/>
    </source>
</evidence>